<evidence type="ECO:0000313" key="2">
    <source>
        <dbReference type="Proteomes" id="UP000252558"/>
    </source>
</evidence>
<dbReference type="EMBL" id="QPID01000001">
    <property type="protein sequence ID" value="RCU52943.1"/>
    <property type="molecule type" value="Genomic_DNA"/>
</dbReference>
<reference evidence="1 2" key="1">
    <citation type="submission" date="2018-07" db="EMBL/GenBank/DDBJ databases">
        <title>Corallincola holothuriorum sp. nov., a new facultative anaerobe isolated from sea cucumber Apostichopus japonicus.</title>
        <authorList>
            <person name="Xia H."/>
        </authorList>
    </citation>
    <scope>NUCLEOTIDE SEQUENCE [LARGE SCALE GENOMIC DNA]</scope>
    <source>
        <strain evidence="1 2">C4</strain>
    </source>
</reference>
<dbReference type="Proteomes" id="UP000252558">
    <property type="component" value="Unassembled WGS sequence"/>
</dbReference>
<sequence>MGRNGGCASITDYPTSHHKAVSAEHCTIHRSSNIQCRRIQLGDITRTILDGQLLRNAIDVLAGGTHRDGVHTNIQRDIAG</sequence>
<protein>
    <submittedName>
        <fullName evidence="1">FHA domain-containing protein</fullName>
    </submittedName>
</protein>
<gene>
    <name evidence="1" type="ORF">DU002_01300</name>
</gene>
<organism evidence="1 2">
    <name type="scientific">Corallincola holothuriorum</name>
    <dbReference type="NCBI Taxonomy" id="2282215"/>
    <lineage>
        <taxon>Bacteria</taxon>
        <taxon>Pseudomonadati</taxon>
        <taxon>Pseudomonadota</taxon>
        <taxon>Gammaproteobacteria</taxon>
        <taxon>Alteromonadales</taxon>
        <taxon>Psychromonadaceae</taxon>
        <taxon>Corallincola</taxon>
    </lineage>
</organism>
<accession>A0A368NSM6</accession>
<evidence type="ECO:0000313" key="1">
    <source>
        <dbReference type="EMBL" id="RCU52943.1"/>
    </source>
</evidence>
<comment type="caution">
    <text evidence="1">The sequence shown here is derived from an EMBL/GenBank/DDBJ whole genome shotgun (WGS) entry which is preliminary data.</text>
</comment>
<keyword evidence="2" id="KW-1185">Reference proteome</keyword>
<proteinExistence type="predicted"/>
<name>A0A368NSM6_9GAMM</name>
<dbReference type="AlphaFoldDB" id="A0A368NSM6"/>
<dbReference type="RefSeq" id="WP_114336850.1">
    <property type="nucleotide sequence ID" value="NZ_QPID01000001.1"/>
</dbReference>